<accession>A0ACC2WY57</accession>
<proteinExistence type="predicted"/>
<protein>
    <submittedName>
        <fullName evidence="1">Uncharacterized protein</fullName>
    </submittedName>
</protein>
<sequence length="873" mass="95163">MSSTRPLIIDVCSLQSTYLWTVAPEILHYLALNPKRLLPSTSSPRKTTTRIPHRSSARITTDCPPVSEISSSIGQLEIEADATNLSDKRIRSLDLKYKISESAQSKAQNQPQGLRRRRSDSGEAGSEPAVERKRAKIDQTIINSPTRTMNGNGGSTSTTGGGSTGPGASLSARIRRVDFPGEWMYVEDAVKAGYTADESQEPENGKGKGKGRAADSVGTEMGNTHGSASARPSPADSVMPVRREEFVRLVLQALREVGYSQTAEVLRAESGYEEENQTATALRNAILGGRWSESITLLEELGVVLPGDRLPLRRNKSFGSDARRLNSSRSSATTPAATPTAFNSKPSGGSAEVPMFGSVSSSISVTNGFGQGGLTPSTSFETGRFGATETPSGSMLDSANSERIAGAIQSLDVNSSSIPHSTAGWTVEPSPEDSVGRQAIFKIYEQKYLELLELDQQNRALSVLRHQLAPIAAESDKLHALSRCLFKGKAALHEERGWDGARGNSRMNLLYHLQDLVPSGIILPPKRLATLFDQARKYQQLECSYHNNEPAMSLLSDHSCKRGSFPSVPAYVLNEHTDEVWVLEWSHDGKFLATGGRDSQVVIWEIGPAPLRKCEKIASLSGHKDPISAIAYSPDDSRLVVACESTFYLWDTKSGSLVLTQSTAHKDMITAITWLPERQGFVSSSHDMTLIYWTWHGTLRSSINTQPLRIESLLVCPTQNRLVAAGFVSLPEKAPGVMSPTASRTPDQKPPPINGHEPENLALNSEYEKMQRVLIVYDLDKPGVEKSRKIIPGEVTCMSLSPDEKQILLSFSTSELQLWQFTHDALQFVRKYAGHVQRDGVLLHSCFGGNQRNYVMSASEGAAAIIFASCHLS</sequence>
<dbReference type="EMBL" id="JASBWV010000042">
    <property type="protein sequence ID" value="KAJ9115736.1"/>
    <property type="molecule type" value="Genomic_DNA"/>
</dbReference>
<reference evidence="1" key="1">
    <citation type="submission" date="2023-04" db="EMBL/GenBank/DDBJ databases">
        <title>Draft Genome sequencing of Naganishia species isolated from polar environments using Oxford Nanopore Technology.</title>
        <authorList>
            <person name="Leo P."/>
            <person name="Venkateswaran K."/>
        </authorList>
    </citation>
    <scope>NUCLEOTIDE SEQUENCE</scope>
    <source>
        <strain evidence="1">DBVPG 5303</strain>
    </source>
</reference>
<keyword evidence="2" id="KW-1185">Reference proteome</keyword>
<evidence type="ECO:0000313" key="2">
    <source>
        <dbReference type="Proteomes" id="UP001234202"/>
    </source>
</evidence>
<evidence type="ECO:0000313" key="1">
    <source>
        <dbReference type="EMBL" id="KAJ9115736.1"/>
    </source>
</evidence>
<comment type="caution">
    <text evidence="1">The sequence shown here is derived from an EMBL/GenBank/DDBJ whole genome shotgun (WGS) entry which is preliminary data.</text>
</comment>
<dbReference type="Proteomes" id="UP001234202">
    <property type="component" value="Unassembled WGS sequence"/>
</dbReference>
<name>A0ACC2WY57_9TREE</name>
<organism evidence="1 2">
    <name type="scientific">Naganishia onofrii</name>
    <dbReference type="NCBI Taxonomy" id="1851511"/>
    <lineage>
        <taxon>Eukaryota</taxon>
        <taxon>Fungi</taxon>
        <taxon>Dikarya</taxon>
        <taxon>Basidiomycota</taxon>
        <taxon>Agaricomycotina</taxon>
        <taxon>Tremellomycetes</taxon>
        <taxon>Filobasidiales</taxon>
        <taxon>Filobasidiaceae</taxon>
        <taxon>Naganishia</taxon>
    </lineage>
</organism>
<gene>
    <name evidence="1" type="ORF">QFC24_006919</name>
</gene>